<evidence type="ECO:0000256" key="2">
    <source>
        <dbReference type="ARBA" id="ARBA00022670"/>
    </source>
</evidence>
<dbReference type="GO" id="GO:0006508">
    <property type="term" value="P:proteolysis"/>
    <property type="evidence" value="ECO:0007669"/>
    <property type="project" value="UniProtKB-KW"/>
</dbReference>
<keyword evidence="4" id="KW-0788">Thiol protease</keyword>
<dbReference type="EMBL" id="DF830071">
    <property type="protein sequence ID" value="GAK64121.1"/>
    <property type="molecule type" value="Genomic_DNA"/>
</dbReference>
<evidence type="ECO:0000256" key="3">
    <source>
        <dbReference type="ARBA" id="ARBA00022801"/>
    </source>
</evidence>
<evidence type="ECO:0000313" key="6">
    <source>
        <dbReference type="Proteomes" id="UP000053758"/>
    </source>
</evidence>
<evidence type="ECO:0000256" key="4">
    <source>
        <dbReference type="ARBA" id="ARBA00022807"/>
    </source>
</evidence>
<proteinExistence type="inferred from homology"/>
<reference evidence="6" key="1">
    <citation type="journal article" date="2014" name="Genome Announc.">
        <title>Draft Genome Sequence of the Yeast Pseudozyma antarctica Type Strain JCM10317, a Producer of the Glycolipid Biosurfactants, Mannosylerythritol Lipids.</title>
        <authorList>
            <person name="Saika A."/>
            <person name="Koike H."/>
            <person name="Hori T."/>
            <person name="Fukuoka T."/>
            <person name="Sato S."/>
            <person name="Habe H."/>
            <person name="Kitamoto D."/>
            <person name="Morita T."/>
        </authorList>
    </citation>
    <scope>NUCLEOTIDE SEQUENCE [LARGE SCALE GENOMIC DNA]</scope>
    <source>
        <strain evidence="6">JCM 10317</strain>
    </source>
</reference>
<name>A0A081CBS5_PSEA2</name>
<keyword evidence="2" id="KW-0645">Protease</keyword>
<dbReference type="HOGENOM" id="CLU_043960_1_0_1"/>
<dbReference type="PANTHER" id="PTHR23402:SF1">
    <property type="entry name" value="PYROGLUTAMYL-PEPTIDASE I"/>
    <property type="match status" value="1"/>
</dbReference>
<evidence type="ECO:0000313" key="5">
    <source>
        <dbReference type="EMBL" id="GAK64121.1"/>
    </source>
</evidence>
<protein>
    <submittedName>
        <fullName evidence="5">Peptidase C15, pyroglutamyl peptidase I-like protein</fullName>
    </submittedName>
</protein>
<dbReference type="GO" id="GO:0008234">
    <property type="term" value="F:cysteine-type peptidase activity"/>
    <property type="evidence" value="ECO:0007669"/>
    <property type="project" value="UniProtKB-KW"/>
</dbReference>
<keyword evidence="6" id="KW-1185">Reference proteome</keyword>
<dbReference type="InterPro" id="IPR016125">
    <property type="entry name" value="Peptidase_C15-like"/>
</dbReference>
<dbReference type="InterPro" id="IPR036440">
    <property type="entry name" value="Peptidase_C15-like_sf"/>
</dbReference>
<dbReference type="AlphaFoldDB" id="A0A081CBS5"/>
<dbReference type="Gene3D" id="3.40.630.20">
    <property type="entry name" value="Peptidase C15, pyroglutamyl peptidase I-like"/>
    <property type="match status" value="1"/>
</dbReference>
<evidence type="ECO:0000256" key="1">
    <source>
        <dbReference type="ARBA" id="ARBA00006641"/>
    </source>
</evidence>
<dbReference type="GeneID" id="26303238"/>
<sequence>MPPTMPPTRRQVNVLITGFGPFMSVVTNPSWLSVKPLHNMRLCSTTPDRTSESGEGVRIQTLQVPVHYSSVLDLVPRLHGRTPRSGTFWHDPRLDSPHGGTAGQVYPDGYPIDHPASGYDVVIHVGVGRGGSIRLESLAHKHSYDKPDTASSLAPSLSPSRRGFGEGYEEFADIEQTTINIGELVGWLKRKGLEVDQSWDAGRYVCDFIYYASLTNTTGAKVLFIHVPPVEDGPGVETCTEVIRNVAWYLATQSS</sequence>
<keyword evidence="3" id="KW-0378">Hydrolase</keyword>
<dbReference type="RefSeq" id="XP_014657761.1">
    <property type="nucleotide sequence ID" value="XM_014802275.1"/>
</dbReference>
<dbReference type="Proteomes" id="UP000053758">
    <property type="component" value="Unassembled WGS sequence"/>
</dbReference>
<dbReference type="OrthoDB" id="407146at2759"/>
<comment type="similarity">
    <text evidence="1">Belongs to the peptidase C15 family.</text>
</comment>
<accession>A0A081CBS5</accession>
<dbReference type="SUPFAM" id="SSF53182">
    <property type="entry name" value="Pyrrolidone carboxyl peptidase (pyroglutamate aminopeptidase)"/>
    <property type="match status" value="1"/>
</dbReference>
<gene>
    <name evidence="5" type="ORF">PAN0_004d2330</name>
</gene>
<dbReference type="PANTHER" id="PTHR23402">
    <property type="entry name" value="PROTEASE FAMILY C15 PYROGLUTAMYL-PEPTIDASE I-RELATED"/>
    <property type="match status" value="1"/>
</dbReference>
<organism evidence="5 6">
    <name type="scientific">Pseudozyma antarctica</name>
    <name type="common">Yeast</name>
    <name type="synonym">Candida antarctica</name>
    <dbReference type="NCBI Taxonomy" id="84753"/>
    <lineage>
        <taxon>Eukaryota</taxon>
        <taxon>Fungi</taxon>
        <taxon>Dikarya</taxon>
        <taxon>Basidiomycota</taxon>
        <taxon>Ustilaginomycotina</taxon>
        <taxon>Ustilaginomycetes</taxon>
        <taxon>Ustilaginales</taxon>
        <taxon>Ustilaginaceae</taxon>
        <taxon>Moesziomyces</taxon>
    </lineage>
</organism>